<dbReference type="AlphaFoldDB" id="E1QVT8"/>
<dbReference type="GeneID" id="78513192"/>
<evidence type="ECO:0000256" key="1">
    <source>
        <dbReference type="SAM" id="MobiDB-lite"/>
    </source>
</evidence>
<dbReference type="eggNOG" id="COG4768">
    <property type="taxonomic scope" value="Bacteria"/>
</dbReference>
<accession>E1QVT8</accession>
<evidence type="ECO:0008006" key="5">
    <source>
        <dbReference type="Google" id="ProtNLM"/>
    </source>
</evidence>
<dbReference type="OrthoDB" id="3186591at2"/>
<name>E1QVT8_OLSUV</name>
<keyword evidence="2" id="KW-1133">Transmembrane helix</keyword>
<proteinExistence type="predicted"/>
<dbReference type="HOGENOM" id="CLU_102457_0_0_11"/>
<protein>
    <recommendedName>
        <fullName evidence="5">DUF948 domain-containing protein</fullName>
    </recommendedName>
</protein>
<dbReference type="Proteomes" id="UP000000333">
    <property type="component" value="Chromosome"/>
</dbReference>
<dbReference type="EMBL" id="CP002106">
    <property type="protein sequence ID" value="ADK68241.1"/>
    <property type="molecule type" value="Genomic_DNA"/>
</dbReference>
<dbReference type="RefSeq" id="WP_013251993.1">
    <property type="nucleotide sequence ID" value="NC_014363.1"/>
</dbReference>
<reference evidence="3 4" key="1">
    <citation type="journal article" date="2010" name="Stand. Genomic Sci.">
        <title>Complete genome sequence of Olsenella uli type strain (VPI D76D-27C).</title>
        <authorList>
            <person name="Goker M."/>
            <person name="Held B."/>
            <person name="Lucas S."/>
            <person name="Nolan M."/>
            <person name="Yasawong M."/>
            <person name="Glavina Del Rio T."/>
            <person name="Tice H."/>
            <person name="Cheng J.F."/>
            <person name="Bruce D."/>
            <person name="Detter J.C."/>
            <person name="Tapia R."/>
            <person name="Han C."/>
            <person name="Goodwin L."/>
            <person name="Pitluck S."/>
            <person name="Liolios K."/>
            <person name="Ivanova N."/>
            <person name="Mavromatis K."/>
            <person name="Mikhailova N."/>
            <person name="Pati A."/>
            <person name="Chen A."/>
            <person name="Palaniappan K."/>
            <person name="Land M."/>
            <person name="Hauser L."/>
            <person name="Chang Y.J."/>
            <person name="Jeffries C.D."/>
            <person name="Rohde M."/>
            <person name="Sikorski J."/>
            <person name="Pukall R."/>
            <person name="Woyke T."/>
            <person name="Bristow J."/>
            <person name="Eisen J.A."/>
            <person name="Markowitz V."/>
            <person name="Hugenholtz P."/>
            <person name="Kyrpides N.C."/>
            <person name="Klenk H.P."/>
            <person name="Lapidus A."/>
        </authorList>
    </citation>
    <scope>NUCLEOTIDE SEQUENCE [LARGE SCALE GENOMIC DNA]</scope>
    <source>
        <strain evidence="4">ATCC 49627 / DSM 7084 / CIP 109912 / JCM 12494 / NCIMB 702895 / VPI D76D-27C</strain>
    </source>
</reference>
<evidence type="ECO:0000313" key="3">
    <source>
        <dbReference type="EMBL" id="ADK68241.1"/>
    </source>
</evidence>
<keyword evidence="2" id="KW-0812">Transmembrane</keyword>
<feature type="compositionally biased region" description="Gly residues" evidence="1">
    <location>
        <begin position="148"/>
        <end position="159"/>
    </location>
</feature>
<dbReference type="KEGG" id="ols:Olsu_1131"/>
<dbReference type="STRING" id="633147.Olsu_1131"/>
<keyword evidence="2" id="KW-0472">Membrane</keyword>
<feature type="transmembrane region" description="Helical" evidence="2">
    <location>
        <begin position="6"/>
        <end position="26"/>
    </location>
</feature>
<organism evidence="3 4">
    <name type="scientific">Olsenella uli (strain ATCC 49627 / DSM 7084 / CCUG 31166 / CIP 109912 / JCM 12494 / LMG 11480 / NCIMB 702895 / VPI D76D-27C)</name>
    <name type="common">Lactobacillus uli</name>
    <dbReference type="NCBI Taxonomy" id="633147"/>
    <lineage>
        <taxon>Bacteria</taxon>
        <taxon>Bacillati</taxon>
        <taxon>Actinomycetota</taxon>
        <taxon>Coriobacteriia</taxon>
        <taxon>Coriobacteriales</taxon>
        <taxon>Atopobiaceae</taxon>
        <taxon>Olsenella</taxon>
    </lineage>
</organism>
<evidence type="ECO:0000256" key="2">
    <source>
        <dbReference type="SAM" id="Phobius"/>
    </source>
</evidence>
<evidence type="ECO:0000313" key="4">
    <source>
        <dbReference type="Proteomes" id="UP000000333"/>
    </source>
</evidence>
<gene>
    <name evidence="3" type="ordered locus">Olsu_1131</name>
</gene>
<sequence length="193" mass="19002">MNLTPMDAVLIVLAIVGIWAVVELALTLRRARAAVEEVARSANDTIEQVQPVIAKLDGAMDDLQPAVKQVDPLVTKVDGVVGEASASLEAARDILADVATVSGTAAGVTDAVTSVANTAASAATGIVTRLAGTRPIPTAQIEGAPQPQGGGAHASGPAGGYVTYGEVKADTAAAAVDTSADGGVPDGSGPVGE</sequence>
<feature type="region of interest" description="Disordered" evidence="1">
    <location>
        <begin position="138"/>
        <end position="161"/>
    </location>
</feature>
<keyword evidence="4" id="KW-1185">Reference proteome</keyword>